<accession>A0A147B9R5</accession>
<feature type="non-terminal residue" evidence="1">
    <location>
        <position position="1"/>
    </location>
</feature>
<protein>
    <submittedName>
        <fullName evidence="1">Uncharacterized protein</fullName>
    </submittedName>
</protein>
<reference evidence="1" key="1">
    <citation type="submission" date="2016-03" db="EMBL/GenBank/DDBJ databases">
        <title>Gut transcriptome analysis on engorged females of Ornithodoros mimon (Acari: Argasidae) and phylogenetic inferences of soft ticks.</title>
        <authorList>
            <person name="Landulfo G.A."/>
            <person name="Giovanni D."/>
            <person name="Carvalho E."/>
            <person name="Junqueira-de-Azevedo I."/>
            <person name="Patane J."/>
            <person name="Mendoca R."/>
            <person name="Barros-Battesti D."/>
        </authorList>
    </citation>
    <scope>NUCLEOTIDE SEQUENCE</scope>
    <source>
        <strain evidence="1">Females</strain>
        <tissue evidence="1">Gut</tissue>
    </source>
</reference>
<organism evidence="1">
    <name type="scientific">Alectorobius mimon</name>
    <dbReference type="NCBI Taxonomy" id="360319"/>
    <lineage>
        <taxon>Eukaryota</taxon>
        <taxon>Metazoa</taxon>
        <taxon>Ecdysozoa</taxon>
        <taxon>Arthropoda</taxon>
        <taxon>Chelicerata</taxon>
        <taxon>Arachnida</taxon>
        <taxon>Acari</taxon>
        <taxon>Parasitiformes</taxon>
        <taxon>Ixodida</taxon>
        <taxon>Ixodoidea</taxon>
        <taxon>Argasidae</taxon>
        <taxon>Ornithodorinae</taxon>
        <taxon>Alectorobius</taxon>
    </lineage>
</organism>
<proteinExistence type="predicted"/>
<dbReference type="AlphaFoldDB" id="A0A147B9R5"/>
<dbReference type="EMBL" id="GEIB01000846">
    <property type="protein sequence ID" value="JAR87172.1"/>
    <property type="molecule type" value="Transcribed_RNA"/>
</dbReference>
<sequence>IGSMGLLIKPQSLYPNIGKSELLEFQLSVGDCSNLLKRGYQLRRSHAFSMGHVSSLVSVNTRRIFVQFVLFNSLFSVTSELQPRFLIFGLNIFLRVAEVRKKPSVALEHSS</sequence>
<evidence type="ECO:0000313" key="1">
    <source>
        <dbReference type="EMBL" id="JAR87172.1"/>
    </source>
</evidence>
<name>A0A147B9R5_9ACAR</name>